<sequence>MAPQRDASTTSRRQALVATRRMLELPTLRACLTEFDDLALLRRGRVRRADAILGWGLKPSAAPARRLAERHERPYVAVEDGFLRSWGLGVQGHAPHSLVVDHRGIYYDATRPSDLEQLILEARFDEAELERADRCMAQLRQLRLSKYNHAPDRALEHTATPRVLVVDQTAGDASIPAGLANADSFRRMLDEVLHAHPDAEILVKVHPDVIAGKKDGHLADAARHPRCRLIGEDLNPWALLDAVDSVHVVTSQLGFEALLAGKRVVCHGMPFYAGWGLTEDRIDCPRRGHPRTLRQLFAAAYLRYARYANPYTGSATTLEATIDLIADQKRQQERLAGRWVTYELSGWKRGFVPDFLGAESTYRHRRRGQPPEGAITGERVLSWASRTPPGSEQACRQRGTPLWRMEDGFVRSVGLGVDLTRPLSLVLDARGIYYDAGQPSDLEALLQHTRFDDPLRQRAAALRQRLLSLKLTKYNVAGEPLPAMPDGQRRLLVPGQVESDASIAHATHDVRTNSDLVRAVRRANPDALLIYKPHPDVTSGARIGELDDVARALVDIEARHADIAALLDSVDEIHTMCSLAGFEGLLRERKVVTYGLPFYAGWGLTEDRLHCERRGRQLTLDELVAATLILYPLYVDPRSRQLCNAETAIALLEQQRARGRRLAWKTRLYRHYRNIFIGKH</sequence>
<protein>
    <submittedName>
        <fullName evidence="1">Capsular polysaccharide export protein</fullName>
    </submittedName>
</protein>
<evidence type="ECO:0000313" key="2">
    <source>
        <dbReference type="Proteomes" id="UP000525987"/>
    </source>
</evidence>
<reference evidence="1 2" key="1">
    <citation type="submission" date="2020-08" db="EMBL/GenBank/DDBJ databases">
        <title>Genomic Encyclopedia of Type Strains, Phase III (KMG-III): the genomes of soil and plant-associated and newly described type strains.</title>
        <authorList>
            <person name="Whitman W."/>
        </authorList>
    </citation>
    <scope>NUCLEOTIDE SEQUENCE [LARGE SCALE GENOMIC DNA]</scope>
    <source>
        <strain evidence="1 2">CECT 5995</strain>
    </source>
</reference>
<dbReference type="CDD" id="cd16439">
    <property type="entry name" value="beta_Kdo_transferase_KpsC_2"/>
    <property type="match status" value="1"/>
</dbReference>
<gene>
    <name evidence="1" type="ORF">FHR96_003543</name>
</gene>
<proteinExistence type="predicted"/>
<dbReference type="GO" id="GO:0015774">
    <property type="term" value="P:polysaccharide transport"/>
    <property type="evidence" value="ECO:0007669"/>
    <property type="project" value="InterPro"/>
</dbReference>
<keyword evidence="2" id="KW-1185">Reference proteome</keyword>
<dbReference type="GO" id="GO:0000271">
    <property type="term" value="P:polysaccharide biosynthetic process"/>
    <property type="evidence" value="ECO:0007669"/>
    <property type="project" value="InterPro"/>
</dbReference>
<accession>A0A7W5C1I6</accession>
<comment type="caution">
    <text evidence="1">The sequence shown here is derived from an EMBL/GenBank/DDBJ whole genome shotgun (WGS) entry which is preliminary data.</text>
</comment>
<organism evidence="1 2">
    <name type="scientific">Halomonas organivorans</name>
    <dbReference type="NCBI Taxonomy" id="257772"/>
    <lineage>
        <taxon>Bacteria</taxon>
        <taxon>Pseudomonadati</taxon>
        <taxon>Pseudomonadota</taxon>
        <taxon>Gammaproteobacteria</taxon>
        <taxon>Oceanospirillales</taxon>
        <taxon>Halomonadaceae</taxon>
        <taxon>Halomonas</taxon>
    </lineage>
</organism>
<dbReference type="EMBL" id="JACHXM010000024">
    <property type="protein sequence ID" value="MBB3142643.1"/>
    <property type="molecule type" value="Genomic_DNA"/>
</dbReference>
<evidence type="ECO:0000313" key="1">
    <source>
        <dbReference type="EMBL" id="MBB3142643.1"/>
    </source>
</evidence>
<dbReference type="CDD" id="cd16440">
    <property type="entry name" value="beta_Kdo_transferase_KpsC_1"/>
    <property type="match status" value="1"/>
</dbReference>
<dbReference type="RefSeq" id="WP_343066377.1">
    <property type="nucleotide sequence ID" value="NZ_JBHLVM010000004.1"/>
</dbReference>
<dbReference type="InterPro" id="IPR007833">
    <property type="entry name" value="Capsule_polysaccharide_synth"/>
</dbReference>
<name>A0A7W5C1I6_9GAMM</name>
<dbReference type="Proteomes" id="UP000525987">
    <property type="component" value="Unassembled WGS sequence"/>
</dbReference>
<dbReference type="Pfam" id="PF05159">
    <property type="entry name" value="Capsule_synth"/>
    <property type="match status" value="3"/>
</dbReference>
<dbReference type="AlphaFoldDB" id="A0A7W5C1I6"/>